<protein>
    <recommendedName>
        <fullName evidence="1">Glycosyl transferase family 1 domain-containing protein</fullName>
    </recommendedName>
</protein>
<dbReference type="PANTHER" id="PTHR12526:SF630">
    <property type="entry name" value="GLYCOSYLTRANSFERASE"/>
    <property type="match status" value="1"/>
</dbReference>
<dbReference type="InterPro" id="IPR001296">
    <property type="entry name" value="Glyco_trans_1"/>
</dbReference>
<comment type="caution">
    <text evidence="2">The sequence shown here is derived from an EMBL/GenBank/DDBJ whole genome shotgun (WGS) entry which is preliminary data.</text>
</comment>
<reference evidence="2 3" key="1">
    <citation type="journal article" date="2017" name="ISME J.">
        <title>Potential for microbial H2 and metal transformations associated with novel bacteria and archaea in deep terrestrial subsurface sediments.</title>
        <authorList>
            <person name="Hernsdorf A.W."/>
            <person name="Amano Y."/>
            <person name="Miyakawa K."/>
            <person name="Ise K."/>
            <person name="Suzuki Y."/>
            <person name="Anantharaman K."/>
            <person name="Probst A."/>
            <person name="Burstein D."/>
            <person name="Thomas B.C."/>
            <person name="Banfield J.F."/>
        </authorList>
    </citation>
    <scope>NUCLEOTIDE SEQUENCE [LARGE SCALE GENOMIC DNA]</scope>
    <source>
        <strain evidence="2">HGW-Falkowbacteria-1</strain>
    </source>
</reference>
<feature type="domain" description="Glycosyl transferase family 1" evidence="1">
    <location>
        <begin position="163"/>
        <end position="315"/>
    </location>
</feature>
<evidence type="ECO:0000259" key="1">
    <source>
        <dbReference type="Pfam" id="PF00534"/>
    </source>
</evidence>
<sequence length="349" mass="40051">MKMLILTQKMDRNDSILGFFHRWVEEFAKNCEKVIVICLYEGKHNLPENVQVLSLGKESGVSKLKYIFRFYKYIWQYRKDYENVFVHMNQIYVILSSFLWKFLGKKIGLWYAHGGISKSLKMAERRTNIVFTSTPSGFRLKSAKIRIVGQGIDANVFKADRNKRDKSIFKITTVGRISPIKDYETLIYSLETARTKLGNLKVDIIGEACTEDDKKYLLDLKKIISSYDLDGVVNFVGPLSNEEVVPYLQRSDLFVNMSHTGSLDKAILEAMACGLSVLTCNEALLALDLKNKDDLMFVKNDVKDLSDKILKNYLMSAEDRIKLEEYLSAFVSNTFSLDLLIAKIIKNYG</sequence>
<dbReference type="Pfam" id="PF00534">
    <property type="entry name" value="Glycos_transf_1"/>
    <property type="match status" value="1"/>
</dbReference>
<dbReference type="CDD" id="cd03801">
    <property type="entry name" value="GT4_PimA-like"/>
    <property type="match status" value="1"/>
</dbReference>
<organism evidence="2 3">
    <name type="scientific">Candidatus Falkowbacteria bacterium HGW-Falkowbacteria-1</name>
    <dbReference type="NCBI Taxonomy" id="2013768"/>
    <lineage>
        <taxon>Bacteria</taxon>
        <taxon>Candidatus Falkowiibacteriota</taxon>
    </lineage>
</organism>
<dbReference type="PANTHER" id="PTHR12526">
    <property type="entry name" value="GLYCOSYLTRANSFERASE"/>
    <property type="match status" value="1"/>
</dbReference>
<accession>A0A2N2EAY9</accession>
<name>A0A2N2EAY9_9BACT</name>
<proteinExistence type="predicted"/>
<gene>
    <name evidence="2" type="ORF">CVU82_01335</name>
</gene>
<dbReference type="GO" id="GO:0016757">
    <property type="term" value="F:glycosyltransferase activity"/>
    <property type="evidence" value="ECO:0007669"/>
    <property type="project" value="InterPro"/>
</dbReference>
<dbReference type="AlphaFoldDB" id="A0A2N2EAY9"/>
<dbReference type="Proteomes" id="UP000233517">
    <property type="component" value="Unassembled WGS sequence"/>
</dbReference>
<dbReference type="Gene3D" id="3.40.50.2000">
    <property type="entry name" value="Glycogen Phosphorylase B"/>
    <property type="match status" value="2"/>
</dbReference>
<evidence type="ECO:0000313" key="3">
    <source>
        <dbReference type="Proteomes" id="UP000233517"/>
    </source>
</evidence>
<evidence type="ECO:0000313" key="2">
    <source>
        <dbReference type="EMBL" id="PKM91832.1"/>
    </source>
</evidence>
<dbReference type="SUPFAM" id="SSF53756">
    <property type="entry name" value="UDP-Glycosyltransferase/glycogen phosphorylase"/>
    <property type="match status" value="1"/>
</dbReference>
<dbReference type="EMBL" id="PHAI01000001">
    <property type="protein sequence ID" value="PKM91832.1"/>
    <property type="molecule type" value="Genomic_DNA"/>
</dbReference>